<evidence type="ECO:0000313" key="2">
    <source>
        <dbReference type="Proteomes" id="UP000295604"/>
    </source>
</evidence>
<keyword evidence="2" id="KW-1185">Reference proteome</keyword>
<accession>A0A4R8TA81</accession>
<dbReference type="AlphaFoldDB" id="A0A4R8TA81"/>
<organism evidence="1 2">
    <name type="scientific">Colletotrichum sidae</name>
    <dbReference type="NCBI Taxonomy" id="1347389"/>
    <lineage>
        <taxon>Eukaryota</taxon>
        <taxon>Fungi</taxon>
        <taxon>Dikarya</taxon>
        <taxon>Ascomycota</taxon>
        <taxon>Pezizomycotina</taxon>
        <taxon>Sordariomycetes</taxon>
        <taxon>Hypocreomycetidae</taxon>
        <taxon>Glomerellales</taxon>
        <taxon>Glomerellaceae</taxon>
        <taxon>Colletotrichum</taxon>
        <taxon>Colletotrichum orbiculare species complex</taxon>
    </lineage>
</organism>
<protein>
    <submittedName>
        <fullName evidence="1">Uncharacterized protein</fullName>
    </submittedName>
</protein>
<proteinExistence type="predicted"/>
<sequence>MAVQSSVLYNKWPRQQPTKPHTETAVNSMCFFLSRHFQCVRDDEWIQHTHQYLVRCANPEYAKCIVDGALVHLDEGYSSPCHTCTGKFMQPRDAPVVWSRSPPDETTAAAQAAAVSYVNSLCDLVQLSSLPRWDNIYVDDGHEIKRTARMELACRFRKDHFHRGPRCGCCETNTQPELHNPSAAHRQSMARVYLFPWEQDGEADQQFAMEDAEEDVRQLTAAWDILTSQPELDTLNRLRMASTVGEIRVIPFYLELWDGRDRTQHVRDMWQRKQAEEGGAEGWKNEYNMAFVAHEDVDVDDESMDWEIRYRKRLVKLMIDIAAGDPGLPLERLRSVVQLCFRLLDVDLDRLALDETLGPAFGANLWDLHQRARSLGQDGLQDDRPAGSLWLNELKWEVLDYSFRRNRMLRYEDERVREAAIESTVTPLTAAQVAALPADRKECSFCFEELRNPSEHHAAMRMHCPSGHLIGRNCWMEAWRAKRLHEMDVEDGILCHSCAHFKIGDWRVPSSRWEVWLDDMKDIPDHLVQYFLEMHGGTTLPREGYQGLLPME</sequence>
<dbReference type="Proteomes" id="UP000295604">
    <property type="component" value="Unassembled WGS sequence"/>
</dbReference>
<gene>
    <name evidence="1" type="ORF">C8034_v003294</name>
</gene>
<comment type="caution">
    <text evidence="1">The sequence shown here is derived from an EMBL/GenBank/DDBJ whole genome shotgun (WGS) entry which is preliminary data.</text>
</comment>
<dbReference type="EMBL" id="QAPF01000163">
    <property type="protein sequence ID" value="TEA14462.1"/>
    <property type="molecule type" value="Genomic_DNA"/>
</dbReference>
<name>A0A4R8TA81_9PEZI</name>
<reference evidence="1 2" key="1">
    <citation type="submission" date="2018-11" db="EMBL/GenBank/DDBJ databases">
        <title>Genome sequence and assembly of Colletotrichum sidae.</title>
        <authorList>
            <person name="Gan P."/>
            <person name="Shirasu K."/>
        </authorList>
    </citation>
    <scope>NUCLEOTIDE SEQUENCE [LARGE SCALE GENOMIC DNA]</scope>
    <source>
        <strain evidence="1 2">CBS 518.97</strain>
    </source>
</reference>
<evidence type="ECO:0000313" key="1">
    <source>
        <dbReference type="EMBL" id="TEA14462.1"/>
    </source>
</evidence>